<reference evidence="2 3" key="1">
    <citation type="submission" date="2019-07" db="EMBL/GenBank/DDBJ databases">
        <title>Whole genome shotgun sequence of Aeromicrobium flavum NBRC 107625.</title>
        <authorList>
            <person name="Hosoyama A."/>
            <person name="Uohara A."/>
            <person name="Ohji S."/>
            <person name="Ichikawa N."/>
        </authorList>
    </citation>
    <scope>NUCLEOTIDE SEQUENCE [LARGE SCALE GENOMIC DNA]</scope>
    <source>
        <strain evidence="2 3">NBRC 107625</strain>
    </source>
</reference>
<feature type="transmembrane region" description="Helical" evidence="1">
    <location>
        <begin position="38"/>
        <end position="60"/>
    </location>
</feature>
<evidence type="ECO:0000256" key="1">
    <source>
        <dbReference type="SAM" id="Phobius"/>
    </source>
</evidence>
<keyword evidence="1" id="KW-0472">Membrane</keyword>
<name>A0A512HUS3_9ACTN</name>
<feature type="transmembrane region" description="Helical" evidence="1">
    <location>
        <begin position="72"/>
        <end position="88"/>
    </location>
</feature>
<dbReference type="EMBL" id="BJZQ01000005">
    <property type="protein sequence ID" value="GEO89196.1"/>
    <property type="molecule type" value="Genomic_DNA"/>
</dbReference>
<keyword evidence="3" id="KW-1185">Reference proteome</keyword>
<organism evidence="2 3">
    <name type="scientific">Aeromicrobium flavum</name>
    <dbReference type="NCBI Taxonomy" id="416568"/>
    <lineage>
        <taxon>Bacteria</taxon>
        <taxon>Bacillati</taxon>
        <taxon>Actinomycetota</taxon>
        <taxon>Actinomycetes</taxon>
        <taxon>Propionibacteriales</taxon>
        <taxon>Nocardioidaceae</taxon>
        <taxon>Aeromicrobium</taxon>
    </lineage>
</organism>
<proteinExistence type="predicted"/>
<protein>
    <submittedName>
        <fullName evidence="2">Uncharacterized protein</fullName>
    </submittedName>
</protein>
<sequence length="158" mass="17327">MAYPDLAAAPHHGRLVFMTSARDSGVIEAPFPSQTSDLVAAGLGVVVTAAFVLWLIWCGVRDLRAGERSGRYVLAFALFSFLLLGSLIDKDLVEPAQVDQLEEGLAKERIELFGDDHPDHDGGRYPGTHRGRPALVTIERDGSTYRWSVEYGLADRTE</sequence>
<keyword evidence="1" id="KW-0812">Transmembrane</keyword>
<keyword evidence="1" id="KW-1133">Transmembrane helix</keyword>
<comment type="caution">
    <text evidence="2">The sequence shown here is derived from an EMBL/GenBank/DDBJ whole genome shotgun (WGS) entry which is preliminary data.</text>
</comment>
<dbReference type="AlphaFoldDB" id="A0A512HUS3"/>
<evidence type="ECO:0000313" key="2">
    <source>
        <dbReference type="EMBL" id="GEO89196.1"/>
    </source>
</evidence>
<evidence type="ECO:0000313" key="3">
    <source>
        <dbReference type="Proteomes" id="UP000321769"/>
    </source>
</evidence>
<gene>
    <name evidence="2" type="ORF">AFL01nite_15230</name>
</gene>
<dbReference type="Proteomes" id="UP000321769">
    <property type="component" value="Unassembled WGS sequence"/>
</dbReference>
<accession>A0A512HUS3</accession>